<organism evidence="3 4">
    <name type="scientific">Streptomyces yaizuensis</name>
    <dbReference type="NCBI Taxonomy" id="2989713"/>
    <lineage>
        <taxon>Bacteria</taxon>
        <taxon>Bacillati</taxon>
        <taxon>Actinomycetota</taxon>
        <taxon>Actinomycetes</taxon>
        <taxon>Kitasatosporales</taxon>
        <taxon>Streptomycetaceae</taxon>
        <taxon>Streptomyces</taxon>
    </lineage>
</organism>
<proteinExistence type="inferred from homology"/>
<keyword evidence="2" id="KW-0560">Oxidoreductase</keyword>
<dbReference type="InterPro" id="IPR017972">
    <property type="entry name" value="Cyt_P450_CS"/>
</dbReference>
<keyword evidence="4" id="KW-1185">Reference proteome</keyword>
<evidence type="ECO:0000256" key="2">
    <source>
        <dbReference type="RuleBase" id="RU000461"/>
    </source>
</evidence>
<dbReference type="PROSITE" id="PS00086">
    <property type="entry name" value="CYTOCHROME_P450"/>
    <property type="match status" value="1"/>
</dbReference>
<protein>
    <submittedName>
        <fullName evidence="3">Cytochrome P450</fullName>
    </submittedName>
</protein>
<dbReference type="PRINTS" id="PR00359">
    <property type="entry name" value="BP450"/>
</dbReference>
<keyword evidence="2" id="KW-0479">Metal-binding</keyword>
<name>A0ABQ5P980_9ACTN</name>
<gene>
    <name evidence="3" type="ORF">SYYSPA8_32630</name>
</gene>
<dbReference type="Pfam" id="PF00067">
    <property type="entry name" value="p450"/>
    <property type="match status" value="1"/>
</dbReference>
<dbReference type="SUPFAM" id="SSF48264">
    <property type="entry name" value="Cytochrome P450"/>
    <property type="match status" value="1"/>
</dbReference>
<dbReference type="InterPro" id="IPR036396">
    <property type="entry name" value="Cyt_P450_sf"/>
</dbReference>
<evidence type="ECO:0000313" key="3">
    <source>
        <dbReference type="EMBL" id="GLF99145.1"/>
    </source>
</evidence>
<dbReference type="Gene3D" id="1.10.630.10">
    <property type="entry name" value="Cytochrome P450"/>
    <property type="match status" value="1"/>
</dbReference>
<evidence type="ECO:0000313" key="4">
    <source>
        <dbReference type="Proteomes" id="UP001291653"/>
    </source>
</evidence>
<dbReference type="InterPro" id="IPR001128">
    <property type="entry name" value="Cyt_P450"/>
</dbReference>
<keyword evidence="2" id="KW-0349">Heme</keyword>
<comment type="caution">
    <text evidence="3">The sequence shown here is derived from an EMBL/GenBank/DDBJ whole genome shotgun (WGS) entry which is preliminary data.</text>
</comment>
<dbReference type="RefSeq" id="WP_323451098.1">
    <property type="nucleotide sequence ID" value="NZ_BSBI01000018.1"/>
</dbReference>
<keyword evidence="2" id="KW-0503">Monooxygenase</keyword>
<keyword evidence="2" id="KW-0408">Iron</keyword>
<dbReference type="InterPro" id="IPR002397">
    <property type="entry name" value="Cyt_P450_B"/>
</dbReference>
<dbReference type="PANTHER" id="PTHR46696:SF1">
    <property type="entry name" value="CYTOCHROME P450 YJIB-RELATED"/>
    <property type="match status" value="1"/>
</dbReference>
<sequence length="397" mass="43775">MTTVVDRWDIHPEHRWLRGERPAAPVEFDETQGVWNVYGHAECLTALNDHTTFSSDLARLLPVGVDSSLTEGDLSQMDPPVHRKYRNLVSRAFTPRLVAAMESRVVDITRELLDRVDGAPALELASDLAYPLPVIVIAELLGVPASDRDLFRGWADDVIESFSGFSFLDDSEQGQKDIQDATARLRPLLDYMAAQLAERRRRPQDDLLSQLAEAEIDGERLTDNEIVNFANILLVTGHITTTMTLGNTVLCLDANPGQTAKVRADRSLVPGAIEEALRVLSPSAALARGTTTDVRIGGVEIPKDQIVMLWLAAANRDPLRFPDPEVYDPARDPNPHFGFGRGVHFCVGAGLARLEAKVALNALLDRFPVLRTDPERPPTFFPTPDMVGVNTLHLLTS</sequence>
<dbReference type="EMBL" id="BSBI01000018">
    <property type="protein sequence ID" value="GLF99145.1"/>
    <property type="molecule type" value="Genomic_DNA"/>
</dbReference>
<comment type="similarity">
    <text evidence="1 2">Belongs to the cytochrome P450 family.</text>
</comment>
<dbReference type="CDD" id="cd11032">
    <property type="entry name" value="P450_EryK-like"/>
    <property type="match status" value="1"/>
</dbReference>
<reference evidence="3 4" key="1">
    <citation type="submission" date="2022-10" db="EMBL/GenBank/DDBJ databases">
        <title>Draft genome sequence of Streptomyces sp. YSPA8.</title>
        <authorList>
            <person name="Moriuchi R."/>
            <person name="Dohra H."/>
            <person name="Yamamura H."/>
            <person name="Kodani S."/>
        </authorList>
    </citation>
    <scope>NUCLEOTIDE SEQUENCE [LARGE SCALE GENOMIC DNA]</scope>
    <source>
        <strain evidence="3 4">YSPA8</strain>
    </source>
</reference>
<dbReference type="PANTHER" id="PTHR46696">
    <property type="entry name" value="P450, PUTATIVE (EUROFUNG)-RELATED"/>
    <property type="match status" value="1"/>
</dbReference>
<accession>A0ABQ5P980</accession>
<evidence type="ECO:0000256" key="1">
    <source>
        <dbReference type="ARBA" id="ARBA00010617"/>
    </source>
</evidence>
<dbReference type="Proteomes" id="UP001291653">
    <property type="component" value="Unassembled WGS sequence"/>
</dbReference>